<dbReference type="Pfam" id="PF00067">
    <property type="entry name" value="p450"/>
    <property type="match status" value="1"/>
</dbReference>
<feature type="binding site" description="axial binding residue" evidence="2">
    <location>
        <position position="537"/>
    </location>
    <ligand>
        <name>heme</name>
        <dbReference type="ChEBI" id="CHEBI:30413"/>
    </ligand>
    <ligandPart>
        <name>Fe</name>
        <dbReference type="ChEBI" id="CHEBI:18248"/>
    </ligandPart>
</feature>
<keyword evidence="5" id="KW-1185">Reference proteome</keyword>
<dbReference type="InterPro" id="IPR036396">
    <property type="entry name" value="Cyt_P450_sf"/>
</dbReference>
<dbReference type="PROSITE" id="PS00086">
    <property type="entry name" value="CYTOCHROME_P450"/>
    <property type="match status" value="1"/>
</dbReference>
<evidence type="ECO:0000313" key="4">
    <source>
        <dbReference type="EMBL" id="KAL3808163.1"/>
    </source>
</evidence>
<keyword evidence="2 3" id="KW-0349">Heme</keyword>
<dbReference type="InterPro" id="IPR001128">
    <property type="entry name" value="Cyt_P450"/>
</dbReference>
<evidence type="ECO:0000256" key="1">
    <source>
        <dbReference type="ARBA" id="ARBA00001971"/>
    </source>
</evidence>
<evidence type="ECO:0008006" key="6">
    <source>
        <dbReference type="Google" id="ProtNLM"/>
    </source>
</evidence>
<dbReference type="PANTHER" id="PTHR24305:SF222">
    <property type="entry name" value="CYTOCHROME P450 MONOOXYGENASE STCS"/>
    <property type="match status" value="1"/>
</dbReference>
<reference evidence="4 5" key="1">
    <citation type="submission" date="2024-10" db="EMBL/GenBank/DDBJ databases">
        <title>Updated reference genomes for cyclostephanoid diatoms.</title>
        <authorList>
            <person name="Roberts W.R."/>
            <person name="Alverson A.J."/>
        </authorList>
    </citation>
    <scope>NUCLEOTIDE SEQUENCE [LARGE SCALE GENOMIC DNA]</scope>
    <source>
        <strain evidence="4 5">AJA228-03</strain>
    </source>
</reference>
<protein>
    <recommendedName>
        <fullName evidence="6">Cytochrome P450</fullName>
    </recommendedName>
</protein>
<evidence type="ECO:0000313" key="5">
    <source>
        <dbReference type="Proteomes" id="UP001530377"/>
    </source>
</evidence>
<keyword evidence="3" id="KW-0503">Monooxygenase</keyword>
<keyword evidence="2 3" id="KW-0408">Iron</keyword>
<dbReference type="PRINTS" id="PR00463">
    <property type="entry name" value="EP450I"/>
</dbReference>
<dbReference type="CDD" id="cd00302">
    <property type="entry name" value="cytochrome_P450"/>
    <property type="match status" value="1"/>
</dbReference>
<keyword evidence="3" id="KW-0560">Oxidoreductase</keyword>
<dbReference type="PANTHER" id="PTHR24305">
    <property type="entry name" value="CYTOCHROME P450"/>
    <property type="match status" value="1"/>
</dbReference>
<dbReference type="SUPFAM" id="SSF48264">
    <property type="entry name" value="Cytochrome P450"/>
    <property type="match status" value="1"/>
</dbReference>
<accession>A0ABD3R641</accession>
<dbReference type="PRINTS" id="PR00385">
    <property type="entry name" value="P450"/>
</dbReference>
<name>A0ABD3R641_9STRA</name>
<dbReference type="InterPro" id="IPR002401">
    <property type="entry name" value="Cyt_P450_E_grp-I"/>
</dbReference>
<dbReference type="InterPro" id="IPR050121">
    <property type="entry name" value="Cytochrome_P450_monoxygenase"/>
</dbReference>
<comment type="caution">
    <text evidence="4">The sequence shown here is derived from an EMBL/GenBank/DDBJ whole genome shotgun (WGS) entry which is preliminary data.</text>
</comment>
<keyword evidence="2 3" id="KW-0479">Metal-binding</keyword>
<dbReference type="InterPro" id="IPR017972">
    <property type="entry name" value="Cyt_P450_CS"/>
</dbReference>
<dbReference type="GO" id="GO:0046872">
    <property type="term" value="F:metal ion binding"/>
    <property type="evidence" value="ECO:0007669"/>
    <property type="project" value="UniProtKB-KW"/>
</dbReference>
<sequence>MTMTITERLHRHQLELLILILATASAITGAFELPRGGSAFLGNNHAQAPPHRNSKFSHAPIQLVDDRRRRGKSTQLRCALLPPSVATKISSGLSPQLRYTILFGSAAAALVYKNRNKFYPPNLPTPDASFAEPLPDGSLGCPYLGNIKFFTKIGDPKTGSGAFYRMQSSLSRNPRIFKYAPLGKPSVVIAGMSNVKRVFNREFKLVKTGVISKEFGKLFGGESLLFATDPDRHQFLRRLVGQSMTPEQINVAMPALIASATRQIDTLTVGGNFEMEEVLTRFTLDVAWRQILGLDLKDDEIDTFYGAVNDWIGGILNPVTSLFPKLTKYRKVGKAYTYLISKIDDKLESLEKNGPDGSTMSGMYFAKDEDDPSKRLDRTEIISNTLLLILAGSETAASTLTVAMLALGLHKDALKKLKDEQLAMMSKHQGEDMTRDMLEKDCPYLDAFVKEVMRIKPLATTGAMRFSQETFIVEGKQVPKGYGVAFNPYLTHMLDPALKEEDGSHMDIVKGFKPERWMNDDTKPTEYMPFGVGPRYCLGVNLALAEMKVFLALFARRVDFGMTNTTPENVEWKKISIIPKPKDGALISVLSISDPSTTVVV</sequence>
<organism evidence="4 5">
    <name type="scientific">Cyclostephanos tholiformis</name>
    <dbReference type="NCBI Taxonomy" id="382380"/>
    <lineage>
        <taxon>Eukaryota</taxon>
        <taxon>Sar</taxon>
        <taxon>Stramenopiles</taxon>
        <taxon>Ochrophyta</taxon>
        <taxon>Bacillariophyta</taxon>
        <taxon>Coscinodiscophyceae</taxon>
        <taxon>Thalassiosirophycidae</taxon>
        <taxon>Stephanodiscales</taxon>
        <taxon>Stephanodiscaceae</taxon>
        <taxon>Cyclostephanos</taxon>
    </lineage>
</organism>
<dbReference type="AlphaFoldDB" id="A0ABD3R641"/>
<evidence type="ECO:0000256" key="2">
    <source>
        <dbReference type="PIRSR" id="PIRSR602401-1"/>
    </source>
</evidence>
<dbReference type="GO" id="GO:0004497">
    <property type="term" value="F:monooxygenase activity"/>
    <property type="evidence" value="ECO:0007669"/>
    <property type="project" value="UniProtKB-KW"/>
</dbReference>
<proteinExistence type="inferred from homology"/>
<comment type="cofactor">
    <cofactor evidence="1 2">
        <name>heme</name>
        <dbReference type="ChEBI" id="CHEBI:30413"/>
    </cofactor>
</comment>
<gene>
    <name evidence="4" type="ORF">ACHAXA_010649</name>
</gene>
<dbReference type="Gene3D" id="1.10.630.10">
    <property type="entry name" value="Cytochrome P450"/>
    <property type="match status" value="1"/>
</dbReference>
<dbReference type="Proteomes" id="UP001530377">
    <property type="component" value="Unassembled WGS sequence"/>
</dbReference>
<comment type="similarity">
    <text evidence="3">Belongs to the cytochrome P450 family.</text>
</comment>
<dbReference type="EMBL" id="JALLPB020000538">
    <property type="protein sequence ID" value="KAL3808163.1"/>
    <property type="molecule type" value="Genomic_DNA"/>
</dbReference>
<evidence type="ECO:0000256" key="3">
    <source>
        <dbReference type="RuleBase" id="RU000461"/>
    </source>
</evidence>